<keyword evidence="2" id="KW-1185">Reference proteome</keyword>
<dbReference type="AlphaFoldDB" id="F4QAF6"/>
<sequence>MSCKDCRVVKHRMGAKRAFQCDSYGWRDSASGTIRRGELRTNAKGIVGYLAPGSKKIRVHKIVETSV</sequence>
<organism evidence="1 2">
    <name type="scientific">Cavenderia fasciculata</name>
    <name type="common">Slime mold</name>
    <name type="synonym">Dictyostelium fasciculatum</name>
    <dbReference type="NCBI Taxonomy" id="261658"/>
    <lineage>
        <taxon>Eukaryota</taxon>
        <taxon>Amoebozoa</taxon>
        <taxon>Evosea</taxon>
        <taxon>Eumycetozoa</taxon>
        <taxon>Dictyostelia</taxon>
        <taxon>Acytosteliales</taxon>
        <taxon>Cavenderiaceae</taxon>
        <taxon>Cavenderia</taxon>
    </lineage>
</organism>
<proteinExistence type="predicted"/>
<evidence type="ECO:0000313" key="2">
    <source>
        <dbReference type="Proteomes" id="UP000007797"/>
    </source>
</evidence>
<reference evidence="2" key="1">
    <citation type="journal article" date="2011" name="Genome Res.">
        <title>Phylogeny-wide analysis of social amoeba genomes highlights ancient origins for complex intercellular communication.</title>
        <authorList>
            <person name="Heidel A.J."/>
            <person name="Lawal H.M."/>
            <person name="Felder M."/>
            <person name="Schilde C."/>
            <person name="Helps N.R."/>
            <person name="Tunggal B."/>
            <person name="Rivero F."/>
            <person name="John U."/>
            <person name="Schleicher M."/>
            <person name="Eichinger L."/>
            <person name="Platzer M."/>
            <person name="Noegel A.A."/>
            <person name="Schaap P."/>
            <person name="Gloeckner G."/>
        </authorList>
    </citation>
    <scope>NUCLEOTIDE SEQUENCE [LARGE SCALE GENOMIC DNA]</scope>
    <source>
        <strain evidence="2">SH3</strain>
    </source>
</reference>
<dbReference type="Proteomes" id="UP000007797">
    <property type="component" value="Unassembled WGS sequence"/>
</dbReference>
<accession>F4QAF6</accession>
<protein>
    <submittedName>
        <fullName evidence="1">Uncharacterized protein</fullName>
    </submittedName>
</protein>
<dbReference type="RefSeq" id="XP_004354417.1">
    <property type="nucleotide sequence ID" value="XM_004354365.1"/>
</dbReference>
<gene>
    <name evidence="1" type="ORF">DFA_10517</name>
</gene>
<evidence type="ECO:0000313" key="1">
    <source>
        <dbReference type="EMBL" id="EGG15675.1"/>
    </source>
</evidence>
<name>F4QAF6_CACFS</name>
<dbReference type="GeneID" id="14867644"/>
<dbReference type="EMBL" id="GL883026">
    <property type="protein sequence ID" value="EGG15675.1"/>
    <property type="molecule type" value="Genomic_DNA"/>
</dbReference>
<dbReference type="KEGG" id="dfa:DFA_10517"/>